<evidence type="ECO:0000256" key="1">
    <source>
        <dbReference type="SAM" id="MobiDB-lite"/>
    </source>
</evidence>
<dbReference type="AlphaFoldDB" id="A0AAW2U100"/>
<feature type="compositionally biased region" description="Polar residues" evidence="1">
    <location>
        <begin position="79"/>
        <end position="92"/>
    </location>
</feature>
<proteinExistence type="predicted"/>
<comment type="caution">
    <text evidence="2">The sequence shown here is derived from an EMBL/GenBank/DDBJ whole genome shotgun (WGS) entry which is preliminary data.</text>
</comment>
<reference evidence="2" key="1">
    <citation type="submission" date="2020-06" db="EMBL/GenBank/DDBJ databases">
        <authorList>
            <person name="Li T."/>
            <person name="Hu X."/>
            <person name="Zhang T."/>
            <person name="Song X."/>
            <person name="Zhang H."/>
            <person name="Dai N."/>
            <person name="Sheng W."/>
            <person name="Hou X."/>
            <person name="Wei L."/>
        </authorList>
    </citation>
    <scope>NUCLEOTIDE SEQUENCE</scope>
    <source>
        <strain evidence="2">KEN1</strain>
        <tissue evidence="2">Leaf</tissue>
    </source>
</reference>
<protein>
    <recommendedName>
        <fullName evidence="3">Retrotransposon Copia-like N-terminal domain-containing protein</fullName>
    </recommendedName>
</protein>
<organism evidence="2">
    <name type="scientific">Sesamum latifolium</name>
    <dbReference type="NCBI Taxonomy" id="2727402"/>
    <lineage>
        <taxon>Eukaryota</taxon>
        <taxon>Viridiplantae</taxon>
        <taxon>Streptophyta</taxon>
        <taxon>Embryophyta</taxon>
        <taxon>Tracheophyta</taxon>
        <taxon>Spermatophyta</taxon>
        <taxon>Magnoliopsida</taxon>
        <taxon>eudicotyledons</taxon>
        <taxon>Gunneridae</taxon>
        <taxon>Pentapetalae</taxon>
        <taxon>asterids</taxon>
        <taxon>lamiids</taxon>
        <taxon>Lamiales</taxon>
        <taxon>Pedaliaceae</taxon>
        <taxon>Sesamum</taxon>
    </lineage>
</organism>
<sequence>MSEGQTSGVKDSLSQELSSNNKTWTSMAGAFSSTFMNSGSQIPMLNGDNFSDWKDQVLLTLGCMDLDLAFRVDEPPIPTDSSTPTEKTSYEA</sequence>
<name>A0AAW2U100_9LAMI</name>
<feature type="region of interest" description="Disordered" evidence="1">
    <location>
        <begin position="73"/>
        <end position="92"/>
    </location>
</feature>
<evidence type="ECO:0000313" key="2">
    <source>
        <dbReference type="EMBL" id="KAL0410472.1"/>
    </source>
</evidence>
<evidence type="ECO:0008006" key="3">
    <source>
        <dbReference type="Google" id="ProtNLM"/>
    </source>
</evidence>
<accession>A0AAW2U100</accession>
<dbReference type="EMBL" id="JACGWN010000013">
    <property type="protein sequence ID" value="KAL0410472.1"/>
    <property type="molecule type" value="Genomic_DNA"/>
</dbReference>
<gene>
    <name evidence="2" type="ORF">Slati_3636900</name>
</gene>
<reference evidence="2" key="2">
    <citation type="journal article" date="2024" name="Plant">
        <title>Genomic evolution and insights into agronomic trait innovations of Sesamum species.</title>
        <authorList>
            <person name="Miao H."/>
            <person name="Wang L."/>
            <person name="Qu L."/>
            <person name="Liu H."/>
            <person name="Sun Y."/>
            <person name="Le M."/>
            <person name="Wang Q."/>
            <person name="Wei S."/>
            <person name="Zheng Y."/>
            <person name="Lin W."/>
            <person name="Duan Y."/>
            <person name="Cao H."/>
            <person name="Xiong S."/>
            <person name="Wang X."/>
            <person name="Wei L."/>
            <person name="Li C."/>
            <person name="Ma Q."/>
            <person name="Ju M."/>
            <person name="Zhao R."/>
            <person name="Li G."/>
            <person name="Mu C."/>
            <person name="Tian Q."/>
            <person name="Mei H."/>
            <person name="Zhang T."/>
            <person name="Gao T."/>
            <person name="Zhang H."/>
        </authorList>
    </citation>
    <scope>NUCLEOTIDE SEQUENCE</scope>
    <source>
        <strain evidence="2">KEN1</strain>
    </source>
</reference>